<dbReference type="Proteomes" id="UP000828251">
    <property type="component" value="Unassembled WGS sequence"/>
</dbReference>
<comment type="caution">
    <text evidence="1">The sequence shown here is derived from an EMBL/GenBank/DDBJ whole genome shotgun (WGS) entry which is preliminary data.</text>
</comment>
<keyword evidence="2" id="KW-1185">Reference proteome</keyword>
<accession>A0A9D3UP09</accession>
<evidence type="ECO:0000313" key="2">
    <source>
        <dbReference type="Proteomes" id="UP000828251"/>
    </source>
</evidence>
<gene>
    <name evidence="1" type="ORF">J1N35_039279</name>
</gene>
<dbReference type="AlphaFoldDB" id="A0A9D3UP09"/>
<evidence type="ECO:0000313" key="1">
    <source>
        <dbReference type="EMBL" id="KAH1048495.1"/>
    </source>
</evidence>
<organism evidence="1 2">
    <name type="scientific">Gossypium stocksii</name>
    <dbReference type="NCBI Taxonomy" id="47602"/>
    <lineage>
        <taxon>Eukaryota</taxon>
        <taxon>Viridiplantae</taxon>
        <taxon>Streptophyta</taxon>
        <taxon>Embryophyta</taxon>
        <taxon>Tracheophyta</taxon>
        <taxon>Spermatophyta</taxon>
        <taxon>Magnoliopsida</taxon>
        <taxon>eudicotyledons</taxon>
        <taxon>Gunneridae</taxon>
        <taxon>Pentapetalae</taxon>
        <taxon>rosids</taxon>
        <taxon>malvids</taxon>
        <taxon>Malvales</taxon>
        <taxon>Malvaceae</taxon>
        <taxon>Malvoideae</taxon>
        <taxon>Gossypium</taxon>
    </lineage>
</organism>
<name>A0A9D3UP09_9ROSI</name>
<dbReference type="OrthoDB" id="10610097at2759"/>
<dbReference type="EMBL" id="JAIQCV010000011">
    <property type="protein sequence ID" value="KAH1048495.1"/>
    <property type="molecule type" value="Genomic_DNA"/>
</dbReference>
<protein>
    <submittedName>
        <fullName evidence="1">Uncharacterized protein</fullName>
    </submittedName>
</protein>
<sequence>MLEVHTVQEASFHAHLIEAPSSTMVNSAPEGCPPAGCGRGFRSRVQCQICGRFGHLVQWCYYHFNRDYGGPTSGTKASSSSGFVCQGLSMADVCGSGTSYAIVLPRCRSLVLAFYQWCHR</sequence>
<proteinExistence type="predicted"/>
<reference evidence="1 2" key="1">
    <citation type="journal article" date="2021" name="Plant Biotechnol. J.">
        <title>Multi-omics assisted identification of the key and species-specific regulatory components of drought-tolerant mechanisms in Gossypium stocksii.</title>
        <authorList>
            <person name="Yu D."/>
            <person name="Ke L."/>
            <person name="Zhang D."/>
            <person name="Wu Y."/>
            <person name="Sun Y."/>
            <person name="Mei J."/>
            <person name="Sun J."/>
            <person name="Sun Y."/>
        </authorList>
    </citation>
    <scope>NUCLEOTIDE SEQUENCE [LARGE SCALE GENOMIC DNA]</scope>
    <source>
        <strain evidence="2">cv. E1</strain>
        <tissue evidence="1">Leaf</tissue>
    </source>
</reference>